<dbReference type="Proteomes" id="UP001500567">
    <property type="component" value="Unassembled WGS sequence"/>
</dbReference>
<proteinExistence type="predicted"/>
<feature type="compositionally biased region" description="Basic and acidic residues" evidence="1">
    <location>
        <begin position="12"/>
        <end position="25"/>
    </location>
</feature>
<evidence type="ECO:0000313" key="2">
    <source>
        <dbReference type="EMBL" id="GAA4019676.1"/>
    </source>
</evidence>
<reference evidence="3" key="1">
    <citation type="journal article" date="2019" name="Int. J. Syst. Evol. Microbiol.">
        <title>The Global Catalogue of Microorganisms (GCM) 10K type strain sequencing project: providing services to taxonomists for standard genome sequencing and annotation.</title>
        <authorList>
            <consortium name="The Broad Institute Genomics Platform"/>
            <consortium name="The Broad Institute Genome Sequencing Center for Infectious Disease"/>
            <person name="Wu L."/>
            <person name="Ma J."/>
        </authorList>
    </citation>
    <scope>NUCLEOTIDE SEQUENCE [LARGE SCALE GENOMIC DNA]</scope>
    <source>
        <strain evidence="3">JCM 17224</strain>
    </source>
</reference>
<protein>
    <submittedName>
        <fullName evidence="2">Uncharacterized protein</fullName>
    </submittedName>
</protein>
<name>A0ABP7T288_9BACT</name>
<comment type="caution">
    <text evidence="2">The sequence shown here is derived from an EMBL/GenBank/DDBJ whole genome shotgun (WGS) entry which is preliminary data.</text>
</comment>
<accession>A0ABP7T288</accession>
<organism evidence="2 3">
    <name type="scientific">Hymenobacter fastidiosus</name>
    <dbReference type="NCBI Taxonomy" id="486264"/>
    <lineage>
        <taxon>Bacteria</taxon>
        <taxon>Pseudomonadati</taxon>
        <taxon>Bacteroidota</taxon>
        <taxon>Cytophagia</taxon>
        <taxon>Cytophagales</taxon>
        <taxon>Hymenobacteraceae</taxon>
        <taxon>Hymenobacter</taxon>
    </lineage>
</organism>
<keyword evidence="3" id="KW-1185">Reference proteome</keyword>
<dbReference type="EMBL" id="BAABDJ010000040">
    <property type="protein sequence ID" value="GAA4019676.1"/>
    <property type="molecule type" value="Genomic_DNA"/>
</dbReference>
<evidence type="ECO:0000313" key="3">
    <source>
        <dbReference type="Proteomes" id="UP001500567"/>
    </source>
</evidence>
<feature type="region of interest" description="Disordered" evidence="1">
    <location>
        <begin position="1"/>
        <end position="25"/>
    </location>
</feature>
<sequence>MVVETLGFGGYGRHEGEGRPEIREPKGSAQGVLLFSPHYKGVVKVGKEAPAICGRAEPHKQKKQTSRGLS</sequence>
<gene>
    <name evidence="2" type="ORF">GCM10022408_37210</name>
</gene>
<evidence type="ECO:0000256" key="1">
    <source>
        <dbReference type="SAM" id="MobiDB-lite"/>
    </source>
</evidence>